<dbReference type="Pfam" id="PF14383">
    <property type="entry name" value="VARLMGL"/>
    <property type="match status" value="1"/>
</dbReference>
<feature type="compositionally biased region" description="Low complexity" evidence="1">
    <location>
        <begin position="1"/>
        <end position="10"/>
    </location>
</feature>
<accession>A0AAQ3QHT6</accession>
<name>A0AAQ3QHT6_9LILI</name>
<organism evidence="4 5">
    <name type="scientific">Canna indica</name>
    <name type="common">Indian-shot</name>
    <dbReference type="NCBI Taxonomy" id="4628"/>
    <lineage>
        <taxon>Eukaryota</taxon>
        <taxon>Viridiplantae</taxon>
        <taxon>Streptophyta</taxon>
        <taxon>Embryophyta</taxon>
        <taxon>Tracheophyta</taxon>
        <taxon>Spermatophyta</taxon>
        <taxon>Magnoliopsida</taxon>
        <taxon>Liliopsida</taxon>
        <taxon>Zingiberales</taxon>
        <taxon>Cannaceae</taxon>
        <taxon>Canna</taxon>
    </lineage>
</organism>
<dbReference type="PANTHER" id="PTHR21726:SF61">
    <property type="entry name" value="DNAA INITIATOR-ASSOCIATING PROTEIN"/>
    <property type="match status" value="1"/>
</dbReference>
<evidence type="ECO:0008006" key="6">
    <source>
        <dbReference type="Google" id="ProtNLM"/>
    </source>
</evidence>
<evidence type="ECO:0000313" key="4">
    <source>
        <dbReference type="EMBL" id="WOL11714.1"/>
    </source>
</evidence>
<feature type="compositionally biased region" description="Polar residues" evidence="1">
    <location>
        <begin position="490"/>
        <end position="502"/>
    </location>
</feature>
<feature type="domain" description="DUF4378" evidence="2">
    <location>
        <begin position="784"/>
        <end position="882"/>
    </location>
</feature>
<evidence type="ECO:0000313" key="5">
    <source>
        <dbReference type="Proteomes" id="UP001327560"/>
    </source>
</evidence>
<evidence type="ECO:0000259" key="2">
    <source>
        <dbReference type="Pfam" id="PF14309"/>
    </source>
</evidence>
<dbReference type="PANTHER" id="PTHR21726">
    <property type="entry name" value="PHOSPHATIDYLINOSITOL N-ACETYLGLUCOSAMINYLTRANSFERASE SUBUNIT P DOWN SYNDROME CRITICAL REGION PROTEIN 5 -RELATED"/>
    <property type="match status" value="1"/>
</dbReference>
<proteinExistence type="predicted"/>
<dbReference type="Pfam" id="PF14309">
    <property type="entry name" value="DUF4378"/>
    <property type="match status" value="1"/>
</dbReference>
<evidence type="ECO:0000259" key="3">
    <source>
        <dbReference type="Pfam" id="PF14383"/>
    </source>
</evidence>
<feature type="compositionally biased region" description="Polar residues" evidence="1">
    <location>
        <begin position="629"/>
        <end position="639"/>
    </location>
</feature>
<feature type="compositionally biased region" description="Basic and acidic residues" evidence="1">
    <location>
        <begin position="640"/>
        <end position="655"/>
    </location>
</feature>
<dbReference type="EMBL" id="CP136895">
    <property type="protein sequence ID" value="WOL11714.1"/>
    <property type="molecule type" value="Genomic_DNA"/>
</dbReference>
<reference evidence="4 5" key="1">
    <citation type="submission" date="2023-10" db="EMBL/GenBank/DDBJ databases">
        <title>Chromosome-scale genome assembly provides insights into flower coloration mechanisms of Canna indica.</title>
        <authorList>
            <person name="Li C."/>
        </authorList>
    </citation>
    <scope>NUCLEOTIDE SEQUENCE [LARGE SCALE GENOMIC DNA]</scope>
    <source>
        <tissue evidence="4">Flower</tissue>
    </source>
</reference>
<dbReference type="InterPro" id="IPR032795">
    <property type="entry name" value="DUF3741-assoc"/>
</dbReference>
<gene>
    <name evidence="4" type="ORF">Cni_G20478</name>
</gene>
<dbReference type="Proteomes" id="UP001327560">
    <property type="component" value="Chromosome 6"/>
</dbReference>
<dbReference type="AlphaFoldDB" id="A0AAQ3QHT6"/>
<feature type="compositionally biased region" description="Basic and acidic residues" evidence="1">
    <location>
        <begin position="417"/>
        <end position="430"/>
    </location>
</feature>
<protein>
    <recommendedName>
        <fullName evidence="6">DUF4378 domain-containing protein</fullName>
    </recommendedName>
</protein>
<evidence type="ECO:0000256" key="1">
    <source>
        <dbReference type="SAM" id="MobiDB-lite"/>
    </source>
</evidence>
<feature type="compositionally biased region" description="Polar residues" evidence="1">
    <location>
        <begin position="455"/>
        <end position="464"/>
    </location>
</feature>
<dbReference type="InterPro" id="IPR025486">
    <property type="entry name" value="DUF4378"/>
</dbReference>
<feature type="region of interest" description="Disordered" evidence="1">
    <location>
        <begin position="396"/>
        <end position="527"/>
    </location>
</feature>
<keyword evidence="5" id="KW-1185">Reference proteome</keyword>
<feature type="region of interest" description="Disordered" evidence="1">
    <location>
        <begin position="1"/>
        <end position="22"/>
    </location>
</feature>
<feature type="region of interest" description="Disordered" evidence="1">
    <location>
        <begin position="629"/>
        <end position="671"/>
    </location>
</feature>
<feature type="domain" description="DUF3741" evidence="3">
    <location>
        <begin position="100"/>
        <end position="123"/>
    </location>
</feature>
<sequence>MRGESSSSSSGLAIVERKEPQRRPGGCAGVFFQLFDWKKKHFSKKLLPSVTAAKRVLRKFGGHEKLPVTKHLLVPKENGEGFSAVKRSGSISSSSSSQHRLVNGVRAPGLVARLMGLETMPVVHHGNTRKALDSKCGDVENKASESKAIGCRKVVSRPQELRAGRLFKCHGKYNSEALQLDMNLEHQRKLSLLVKGQRASLKRKKTRLMEVATKILEPGLQSRSRAKFAITNVGVALDNAEGPDAQYLSNRTVGSCMSCGNLVEVLDLRSSGKSSQELDCRYINAAVDSVDGSSSSSSSFDIRERNNLERRVVQRSKKFTGTLPLEREDMNSSHIMTNNGRREAPLAVQTKPSVHNRSKKNAVSKLALKQNSLRQNQSPLVTEKFVFGSKDWSQRHSTRNSDAMHGAKKFAASHTSSDNRKLITCRDRTSQKNVMKLATSDSDKNKVLKRRHGSNYHTGSSQVHHGTFTKHRSCSKELTTHQASGPIDNNPKNWNRVRSGQPTEAELGNRSRKENSSSSPRFCSRAERKPRSSISCQKIVESSKCLKEVIASTALQEFVSDVADNESLSSQNEQYMLAKMQDDALFANLEENIADISYFKDNMHTEDDFPGISSLLILERMISSLSNRGLLSQKNGDNSECSRRPEHVQDDEKAGHLTPPSTLEVEDSSSSDNYYHPRLNFGTGTSCKFHIDKFPTNIGNKPNMNCSYSSETTPKKTRFSYPSDATSNAKSLLEKSLLSQSSTGKIQSMLDLLFQDATGAPRNALRSTPKCNASCMVVHEVSPPRQLLLDSILECLVSLYSYFYYTGCKPWFRFQMLLSENKLTELIEEEIMNWHYLDGKSLTEIIEHDIWNPKLGWPSFNVREFELSEQMGDGIFELLVDEVVLELLC</sequence>